<evidence type="ECO:0000313" key="2">
    <source>
        <dbReference type="Proteomes" id="UP000192678"/>
    </source>
</evidence>
<reference evidence="1 2" key="1">
    <citation type="submission" date="2017-04" db="EMBL/GenBank/DDBJ databases">
        <authorList>
            <person name="Afonso C.L."/>
            <person name="Miller P.J."/>
            <person name="Scott M.A."/>
            <person name="Spackman E."/>
            <person name="Goraichik I."/>
            <person name="Dimitrov K.M."/>
            <person name="Suarez D.L."/>
            <person name="Swayne D.E."/>
        </authorList>
    </citation>
    <scope>NUCLEOTIDE SEQUENCE [LARGE SCALE GENOMIC DNA]</scope>
    <source>
        <strain evidence="1 2">DSM 19625</strain>
    </source>
</reference>
<gene>
    <name evidence="1" type="ORF">SAMN04488101_101228</name>
</gene>
<name>A0A1W2A0Q1_9SPHI</name>
<dbReference type="EMBL" id="FWYB01000001">
    <property type="protein sequence ID" value="SMC54220.1"/>
    <property type="molecule type" value="Genomic_DNA"/>
</dbReference>
<protein>
    <submittedName>
        <fullName evidence="1">Uncharacterized protein</fullName>
    </submittedName>
</protein>
<dbReference type="AlphaFoldDB" id="A0A1W2A0Q1"/>
<organism evidence="1 2">
    <name type="scientific">Pedobacter nyackensis</name>
    <dbReference type="NCBI Taxonomy" id="475255"/>
    <lineage>
        <taxon>Bacteria</taxon>
        <taxon>Pseudomonadati</taxon>
        <taxon>Bacteroidota</taxon>
        <taxon>Sphingobacteriia</taxon>
        <taxon>Sphingobacteriales</taxon>
        <taxon>Sphingobacteriaceae</taxon>
        <taxon>Pedobacter</taxon>
    </lineage>
</organism>
<dbReference type="Proteomes" id="UP000192678">
    <property type="component" value="Unassembled WGS sequence"/>
</dbReference>
<dbReference type="RefSeq" id="WP_144009357.1">
    <property type="nucleotide sequence ID" value="NZ_FWYB01000001.1"/>
</dbReference>
<dbReference type="STRING" id="475255.SAMN04488101_101228"/>
<dbReference type="OrthoDB" id="1325302at2"/>
<accession>A0A1W2A0Q1</accession>
<keyword evidence="2" id="KW-1185">Reference proteome</keyword>
<evidence type="ECO:0000313" key="1">
    <source>
        <dbReference type="EMBL" id="SMC54220.1"/>
    </source>
</evidence>
<sequence length="627" mass="66999">MPNTNCLSGPAFSVIGDAYFSGTTVSFQVAFDSPEDASSVLAYEWSLDDTLMIDQNNGQFSGQLTCGEHTIGARILSTTGWSGIKSLEFATCRTATELLFYGVDTINEGASTTYYIFQLYSDGTSKDVTVEYIFTTTPGGSFNGNVFTADTDLSGYENYEVTINATKNAEVPLTKQVTVINTTPVVQTSLEIVGPGNINEGGTASYIVLATYSNGSEQNLTSSYVFSSSEGIFSGNTLIIPSNTTLGDSRTAMIYASQSGIPVLSKQITINDVSVSSGVLVVDLYGNSSFNVIGLIDNAEVAGSHVAAYTGHNIMPSTAIPSDALILASGFNSPTWRFEFNIEKLVTDYPQTQNFVFYIKGRSNAESILNGAFSVKTSDGVMTLGSDNGVLMPGVLGGTNHVPLTNVSTKIFAGANGSYDESDLNTILKFTYNVLGDSISYTTYEEPIVIADFDFMAVRYHWLTGSGADLDILAGLENNGTPFDQLYVGYGGPSATIPINTIPPSDAYLWWGLDNTGQQGYEGVLIGIRKFIDAFPNSPNIVEVGLYAVWFGIPATGDFSVELVTYKGGEMSLVGNNFENVGGVEVSSNTVNMNTLIRKTNPSPSTYFKVGTIKYNKTTATATIQIN</sequence>
<proteinExistence type="predicted"/>